<dbReference type="InterPro" id="IPR036291">
    <property type="entry name" value="NAD(P)-bd_dom_sf"/>
</dbReference>
<dbReference type="EMBL" id="PIQH01000007">
    <property type="protein sequence ID" value="RUO79936.1"/>
    <property type="molecule type" value="Genomic_DNA"/>
</dbReference>
<dbReference type="Gene3D" id="3.40.50.720">
    <property type="entry name" value="NAD(P)-binding Rossmann-like Domain"/>
    <property type="match status" value="1"/>
</dbReference>
<proteinExistence type="predicted"/>
<accession>A0A432ZQ37</accession>
<dbReference type="AlphaFoldDB" id="A0A432ZQ37"/>
<dbReference type="PRINTS" id="PR00081">
    <property type="entry name" value="GDHRDH"/>
</dbReference>
<dbReference type="Proteomes" id="UP000287996">
    <property type="component" value="Unassembled WGS sequence"/>
</dbReference>
<gene>
    <name evidence="1" type="ORF">CWI84_08225</name>
</gene>
<organism evidence="1 2">
    <name type="scientific">Idiomarina tyrosinivorans</name>
    <dbReference type="NCBI Taxonomy" id="1445662"/>
    <lineage>
        <taxon>Bacteria</taxon>
        <taxon>Pseudomonadati</taxon>
        <taxon>Pseudomonadota</taxon>
        <taxon>Gammaproteobacteria</taxon>
        <taxon>Alteromonadales</taxon>
        <taxon>Idiomarinaceae</taxon>
        <taxon>Idiomarina</taxon>
    </lineage>
</organism>
<dbReference type="SUPFAM" id="SSF51735">
    <property type="entry name" value="NAD(P)-binding Rossmann-fold domains"/>
    <property type="match status" value="1"/>
</dbReference>
<protein>
    <submittedName>
        <fullName evidence="1">Short-chain dehydrogenase</fullName>
    </submittedName>
</protein>
<dbReference type="GO" id="GO:0005737">
    <property type="term" value="C:cytoplasm"/>
    <property type="evidence" value="ECO:0007669"/>
    <property type="project" value="TreeGrafter"/>
</dbReference>
<dbReference type="Pfam" id="PF00106">
    <property type="entry name" value="adh_short"/>
    <property type="match status" value="1"/>
</dbReference>
<sequence length="237" mass="25937">MAIIIFGAAGGLGQALTQALQQSTDETVVAISRRQPQQQLDGVDYLAVDDYQSAKLAQWIADYDATAEPITGVISTIGVLHDGTIEPEKNLQALAADKLAHSFYVNASLPLLLLKQFLPKLDRKRTRFWVQLSAKVGSISDNYLGGWYGYRASKAALNMMLKSASIELGRTHKQLCVAAIHPGTTDTALSKPFQKHVAKDKLYSPEQSAARIMAVIAKLSPEQSGKLWHWDGTELPY</sequence>
<keyword evidence="2" id="KW-1185">Reference proteome</keyword>
<dbReference type="PANTHER" id="PTHR43544:SF12">
    <property type="entry name" value="NAD(P)-BINDING ROSSMANN-FOLD SUPERFAMILY PROTEIN"/>
    <property type="match status" value="1"/>
</dbReference>
<dbReference type="GO" id="GO:0016491">
    <property type="term" value="F:oxidoreductase activity"/>
    <property type="evidence" value="ECO:0007669"/>
    <property type="project" value="TreeGrafter"/>
</dbReference>
<dbReference type="InterPro" id="IPR002347">
    <property type="entry name" value="SDR_fam"/>
</dbReference>
<dbReference type="PANTHER" id="PTHR43544">
    <property type="entry name" value="SHORT-CHAIN DEHYDROGENASE/REDUCTASE"/>
    <property type="match status" value="1"/>
</dbReference>
<evidence type="ECO:0000313" key="2">
    <source>
        <dbReference type="Proteomes" id="UP000287996"/>
    </source>
</evidence>
<dbReference type="RefSeq" id="WP_126842112.1">
    <property type="nucleotide sequence ID" value="NZ_PIQH01000007.1"/>
</dbReference>
<evidence type="ECO:0000313" key="1">
    <source>
        <dbReference type="EMBL" id="RUO79936.1"/>
    </source>
</evidence>
<reference evidence="1 2" key="1">
    <citation type="journal article" date="2011" name="Front. Microbiol.">
        <title>Genomic signatures of strain selection and enhancement in Bacillus atrophaeus var. globigii, a historical biowarfare simulant.</title>
        <authorList>
            <person name="Gibbons H.S."/>
            <person name="Broomall S.M."/>
            <person name="McNew L.A."/>
            <person name="Daligault H."/>
            <person name="Chapman C."/>
            <person name="Bruce D."/>
            <person name="Karavis M."/>
            <person name="Krepps M."/>
            <person name="McGregor P.A."/>
            <person name="Hong C."/>
            <person name="Park K.H."/>
            <person name="Akmal A."/>
            <person name="Feldman A."/>
            <person name="Lin J.S."/>
            <person name="Chang W.E."/>
            <person name="Higgs B.W."/>
            <person name="Demirev P."/>
            <person name="Lindquist J."/>
            <person name="Liem A."/>
            <person name="Fochler E."/>
            <person name="Read T.D."/>
            <person name="Tapia R."/>
            <person name="Johnson S."/>
            <person name="Bishop-Lilly K.A."/>
            <person name="Detter C."/>
            <person name="Han C."/>
            <person name="Sozhamannan S."/>
            <person name="Rosenzweig C.N."/>
            <person name="Skowronski E.W."/>
        </authorList>
    </citation>
    <scope>NUCLEOTIDE SEQUENCE [LARGE SCALE GENOMIC DNA]</scope>
    <source>
        <strain evidence="1 2">CC-PW-9</strain>
    </source>
</reference>
<dbReference type="OrthoDB" id="9785826at2"/>
<name>A0A432ZQ37_9GAMM</name>
<dbReference type="InterPro" id="IPR051468">
    <property type="entry name" value="Fungal_SecMetab_SDRs"/>
</dbReference>
<comment type="caution">
    <text evidence="1">The sequence shown here is derived from an EMBL/GenBank/DDBJ whole genome shotgun (WGS) entry which is preliminary data.</text>
</comment>